<comment type="similarity">
    <text evidence="3">Belongs to the metallo-dependent hydrolases superfamily. DHOase family. Class I DHOase subfamily.</text>
</comment>
<accession>A0A1I1FIY7</accession>
<comment type="cofactor">
    <cofactor evidence="1">
        <name>Zn(2+)</name>
        <dbReference type="ChEBI" id="CHEBI:29105"/>
    </cofactor>
</comment>
<gene>
    <name evidence="7" type="ORF">SAMN05421848_0154</name>
</gene>
<dbReference type="GO" id="GO:0004038">
    <property type="term" value="F:allantoinase activity"/>
    <property type="evidence" value="ECO:0007669"/>
    <property type="project" value="TreeGrafter"/>
</dbReference>
<dbReference type="InterPro" id="IPR011059">
    <property type="entry name" value="Metal-dep_hydrolase_composite"/>
</dbReference>
<evidence type="ECO:0000256" key="4">
    <source>
        <dbReference type="ARBA" id="ARBA00022723"/>
    </source>
</evidence>
<comment type="function">
    <text evidence="2">Catalyzes the reversible cyclization of carbamoyl aspartate to dihydroorotate.</text>
</comment>
<dbReference type="GO" id="GO:0046872">
    <property type="term" value="F:metal ion binding"/>
    <property type="evidence" value="ECO:0007669"/>
    <property type="project" value="UniProtKB-KW"/>
</dbReference>
<dbReference type="AlphaFoldDB" id="A0A1I1FIY7"/>
<dbReference type="Gene3D" id="2.30.40.10">
    <property type="entry name" value="Urease, subunit C, domain 1"/>
    <property type="match status" value="1"/>
</dbReference>
<dbReference type="RefSeq" id="WP_090129857.1">
    <property type="nucleotide sequence ID" value="NZ_FOLY01000001.1"/>
</dbReference>
<evidence type="ECO:0000256" key="3">
    <source>
        <dbReference type="ARBA" id="ARBA00010286"/>
    </source>
</evidence>
<dbReference type="CDD" id="cd01318">
    <property type="entry name" value="DHOase_IIb"/>
    <property type="match status" value="1"/>
</dbReference>
<dbReference type="PROSITE" id="PS00483">
    <property type="entry name" value="DIHYDROOROTASE_2"/>
    <property type="match status" value="1"/>
</dbReference>
<dbReference type="Proteomes" id="UP000199046">
    <property type="component" value="Unassembled WGS sequence"/>
</dbReference>
<evidence type="ECO:0000256" key="1">
    <source>
        <dbReference type="ARBA" id="ARBA00001947"/>
    </source>
</evidence>
<dbReference type="InterPro" id="IPR032466">
    <property type="entry name" value="Metal_Hydrolase"/>
</dbReference>
<dbReference type="NCBIfam" id="NF006688">
    <property type="entry name" value="PRK09236.1"/>
    <property type="match status" value="1"/>
</dbReference>
<dbReference type="Gene3D" id="3.20.20.140">
    <property type="entry name" value="Metal-dependent hydrolases"/>
    <property type="match status" value="1"/>
</dbReference>
<dbReference type="NCBIfam" id="TIGR00857">
    <property type="entry name" value="pyrC_multi"/>
    <property type="match status" value="1"/>
</dbReference>
<dbReference type="PANTHER" id="PTHR43668:SF4">
    <property type="entry name" value="ALLANTOINASE"/>
    <property type="match status" value="1"/>
</dbReference>
<dbReference type="GO" id="GO:0006145">
    <property type="term" value="P:purine nucleobase catabolic process"/>
    <property type="evidence" value="ECO:0007669"/>
    <property type="project" value="TreeGrafter"/>
</dbReference>
<sequence length="444" mass="49098">MFDLLIVNARVVNEGTIRELDVGVLDGRINAIGTSLSRDARKVIDARGRYLLPGMIDDQVHFREPGLTQKADMATESAAAVAGGITTYMEMPNVKPPTLDSDALEAKYALARGRSHANYAFYHGASNDNLEAIKALDPSTTCGIKIFMGASTGNMLVDAPQTLEDIFANAKIPVITHCEDTPMIQESERQARERFGEQVPFSLHGEVRSREACYKSSSMAIELARKHGTRLHVLHLTTADEMALFEPGPVEGKLITAEACVHHLWFCDEDYERLGSWIKCNPAIKTSADRQAIRDAVNDGRIDIVATDHAPHTLEEKNNSYFKAPSGMPLVQHALSSLLDQVNAGHFELTTIVEKTSHNVARRFELADRGFIREGYMADLVLVDLDKRFNVTRDALLYKCGWSPFENTALRGSIDTTIVNGRIAWDGENLASAPAGERVTYRRQ</sequence>
<evidence type="ECO:0000313" key="8">
    <source>
        <dbReference type="Proteomes" id="UP000199046"/>
    </source>
</evidence>
<name>A0A1I1FIY7_9GAMM</name>
<dbReference type="SUPFAM" id="SSF51556">
    <property type="entry name" value="Metallo-dependent hydrolases"/>
    <property type="match status" value="1"/>
</dbReference>
<reference evidence="8" key="1">
    <citation type="submission" date="2016-10" db="EMBL/GenBank/DDBJ databases">
        <authorList>
            <person name="Varghese N."/>
            <person name="Submissions S."/>
        </authorList>
    </citation>
    <scope>NUCLEOTIDE SEQUENCE [LARGE SCALE GENOMIC DNA]</scope>
    <source>
        <strain evidence="8">DSM 23439</strain>
    </source>
</reference>
<keyword evidence="8" id="KW-1185">Reference proteome</keyword>
<dbReference type="EMBL" id="FOLY01000001">
    <property type="protein sequence ID" value="SFB99305.1"/>
    <property type="molecule type" value="Genomic_DNA"/>
</dbReference>
<proteinExistence type="inferred from homology"/>
<dbReference type="OrthoDB" id="5687299at2"/>
<evidence type="ECO:0000256" key="5">
    <source>
        <dbReference type="ARBA" id="ARBA00022801"/>
    </source>
</evidence>
<feature type="domain" description="Amidohydrolase-related" evidence="6">
    <location>
        <begin position="50"/>
        <end position="423"/>
    </location>
</feature>
<dbReference type="STRING" id="402385.SAMN05421848_0154"/>
<keyword evidence="5" id="KW-0378">Hydrolase</keyword>
<dbReference type="InterPro" id="IPR006680">
    <property type="entry name" value="Amidohydro-rel"/>
</dbReference>
<dbReference type="PANTHER" id="PTHR43668">
    <property type="entry name" value="ALLANTOINASE"/>
    <property type="match status" value="1"/>
</dbReference>
<dbReference type="InterPro" id="IPR050138">
    <property type="entry name" value="DHOase/Allantoinase_Hydrolase"/>
</dbReference>
<evidence type="ECO:0000256" key="2">
    <source>
        <dbReference type="ARBA" id="ARBA00002368"/>
    </source>
</evidence>
<dbReference type="InterPro" id="IPR002195">
    <property type="entry name" value="Dihydroorotase_CS"/>
</dbReference>
<dbReference type="Pfam" id="PF01979">
    <property type="entry name" value="Amidohydro_1"/>
    <property type="match status" value="1"/>
</dbReference>
<dbReference type="SUPFAM" id="SSF51338">
    <property type="entry name" value="Composite domain of metallo-dependent hydrolases"/>
    <property type="match status" value="1"/>
</dbReference>
<organism evidence="7 8">
    <name type="scientific">Kushneria avicenniae</name>
    <dbReference type="NCBI Taxonomy" id="402385"/>
    <lineage>
        <taxon>Bacteria</taxon>
        <taxon>Pseudomonadati</taxon>
        <taxon>Pseudomonadota</taxon>
        <taxon>Gammaproteobacteria</taxon>
        <taxon>Oceanospirillales</taxon>
        <taxon>Halomonadaceae</taxon>
        <taxon>Kushneria</taxon>
    </lineage>
</organism>
<evidence type="ECO:0000259" key="6">
    <source>
        <dbReference type="Pfam" id="PF01979"/>
    </source>
</evidence>
<keyword evidence="4" id="KW-0479">Metal-binding</keyword>
<evidence type="ECO:0000313" key="7">
    <source>
        <dbReference type="EMBL" id="SFB99305.1"/>
    </source>
</evidence>
<dbReference type="GO" id="GO:0005737">
    <property type="term" value="C:cytoplasm"/>
    <property type="evidence" value="ECO:0007669"/>
    <property type="project" value="TreeGrafter"/>
</dbReference>
<protein>
    <submittedName>
        <fullName evidence="7">Dihydroorotase</fullName>
    </submittedName>
</protein>